<dbReference type="EMBL" id="NWZY01000046">
    <property type="protein sequence ID" value="RQK76197.1"/>
    <property type="molecule type" value="Genomic_DNA"/>
</dbReference>
<name>A0A425B017_NEIME</name>
<sequence length="70" mass="8053">MRSRSVRLSQMVSSPFVPIGFYIRLCFSNLLISIICKGKDNYFPVRNKPILLNTLKPNTPINTILKHSLF</sequence>
<evidence type="ECO:0000256" key="1">
    <source>
        <dbReference type="SAM" id="Phobius"/>
    </source>
</evidence>
<keyword evidence="1" id="KW-0472">Membrane</keyword>
<accession>A0A425B017</accession>
<evidence type="ECO:0000313" key="3">
    <source>
        <dbReference type="Proteomes" id="UP000283666"/>
    </source>
</evidence>
<dbReference type="Proteomes" id="UP000283666">
    <property type="component" value="Unassembled WGS sequence"/>
</dbReference>
<organism evidence="2 3">
    <name type="scientific">Neisseria meningitidis</name>
    <dbReference type="NCBI Taxonomy" id="487"/>
    <lineage>
        <taxon>Bacteria</taxon>
        <taxon>Pseudomonadati</taxon>
        <taxon>Pseudomonadota</taxon>
        <taxon>Betaproteobacteria</taxon>
        <taxon>Neisseriales</taxon>
        <taxon>Neisseriaceae</taxon>
        <taxon>Neisseria</taxon>
    </lineage>
</organism>
<gene>
    <name evidence="2" type="ORF">COH52_11850</name>
</gene>
<keyword evidence="1" id="KW-0812">Transmembrane</keyword>
<comment type="caution">
    <text evidence="2">The sequence shown here is derived from an EMBL/GenBank/DDBJ whole genome shotgun (WGS) entry which is preliminary data.</text>
</comment>
<dbReference type="AlphaFoldDB" id="A0A425B017"/>
<evidence type="ECO:0000313" key="2">
    <source>
        <dbReference type="EMBL" id="RQK76197.1"/>
    </source>
</evidence>
<keyword evidence="1" id="KW-1133">Transmembrane helix</keyword>
<protein>
    <submittedName>
        <fullName evidence="2">Uncharacterized protein</fullName>
    </submittedName>
</protein>
<feature type="transmembrane region" description="Helical" evidence="1">
    <location>
        <begin position="16"/>
        <end position="36"/>
    </location>
</feature>
<proteinExistence type="predicted"/>
<reference evidence="2 3" key="1">
    <citation type="submission" date="2017-09" db="EMBL/GenBank/DDBJ databases">
        <title>Phenotypic and genotypic characterization of Colombian isolates of Neisseria meningitidis recovered from invasive disease.</title>
        <authorList>
            <person name="Duarte C."/>
            <person name="Gabastou J.M."/>
            <person name="Moreno J."/>
        </authorList>
    </citation>
    <scope>NUCLEOTIDE SEQUENCE [LARGE SCALE GENOMIC DNA]</scope>
    <source>
        <strain evidence="2 3">INS-Nm1012</strain>
    </source>
</reference>